<dbReference type="Pfam" id="PF12796">
    <property type="entry name" value="Ank_2"/>
    <property type="match status" value="1"/>
</dbReference>
<evidence type="ECO:0000256" key="1">
    <source>
        <dbReference type="ARBA" id="ARBA00022737"/>
    </source>
</evidence>
<dbReference type="InterPro" id="IPR036770">
    <property type="entry name" value="Ankyrin_rpt-contain_sf"/>
</dbReference>
<feature type="repeat" description="ANK" evidence="3">
    <location>
        <begin position="469"/>
        <end position="501"/>
    </location>
</feature>
<evidence type="ECO:0000256" key="2">
    <source>
        <dbReference type="ARBA" id="ARBA00023043"/>
    </source>
</evidence>
<accession>A0ABP0PEQ5</accession>
<feature type="repeat" description="ANK" evidence="3">
    <location>
        <begin position="436"/>
        <end position="468"/>
    </location>
</feature>
<dbReference type="Pfam" id="PF00023">
    <property type="entry name" value="Ank"/>
    <property type="match status" value="1"/>
</dbReference>
<dbReference type="SUPFAM" id="SSF48403">
    <property type="entry name" value="Ankyrin repeat"/>
    <property type="match status" value="1"/>
</dbReference>
<gene>
    <name evidence="4" type="ORF">SCF082_LOCUS36269</name>
</gene>
<evidence type="ECO:0000313" key="4">
    <source>
        <dbReference type="EMBL" id="CAK9074502.1"/>
    </source>
</evidence>
<feature type="repeat" description="ANK" evidence="3">
    <location>
        <begin position="558"/>
        <end position="590"/>
    </location>
</feature>
<dbReference type="PANTHER" id="PTHR24171:SF8">
    <property type="entry name" value="BRCA1-ASSOCIATED RING DOMAIN PROTEIN 1"/>
    <property type="match status" value="1"/>
</dbReference>
<protein>
    <submittedName>
        <fullName evidence="4">Ankyrin repeat domain-containing protein 50</fullName>
    </submittedName>
</protein>
<evidence type="ECO:0000313" key="5">
    <source>
        <dbReference type="Proteomes" id="UP001642464"/>
    </source>
</evidence>
<organism evidence="4 5">
    <name type="scientific">Durusdinium trenchii</name>
    <dbReference type="NCBI Taxonomy" id="1381693"/>
    <lineage>
        <taxon>Eukaryota</taxon>
        <taxon>Sar</taxon>
        <taxon>Alveolata</taxon>
        <taxon>Dinophyceae</taxon>
        <taxon>Suessiales</taxon>
        <taxon>Symbiodiniaceae</taxon>
        <taxon>Durusdinium</taxon>
    </lineage>
</organism>
<keyword evidence="1" id="KW-0677">Repeat</keyword>
<feature type="repeat" description="ANK" evidence="3">
    <location>
        <begin position="370"/>
        <end position="402"/>
    </location>
</feature>
<dbReference type="Proteomes" id="UP001642464">
    <property type="component" value="Unassembled WGS sequence"/>
</dbReference>
<evidence type="ECO:0000256" key="3">
    <source>
        <dbReference type="PROSITE-ProRule" id="PRU00023"/>
    </source>
</evidence>
<reference evidence="4 5" key="1">
    <citation type="submission" date="2024-02" db="EMBL/GenBank/DDBJ databases">
        <authorList>
            <person name="Chen Y."/>
            <person name="Shah S."/>
            <person name="Dougan E. K."/>
            <person name="Thang M."/>
            <person name="Chan C."/>
        </authorList>
    </citation>
    <scope>NUCLEOTIDE SEQUENCE [LARGE SCALE GENOMIC DNA]</scope>
</reference>
<dbReference type="PROSITE" id="PS50088">
    <property type="entry name" value="ANK_REPEAT"/>
    <property type="match status" value="5"/>
</dbReference>
<feature type="repeat" description="ANK" evidence="3">
    <location>
        <begin position="403"/>
        <end position="435"/>
    </location>
</feature>
<dbReference type="PANTHER" id="PTHR24171">
    <property type="entry name" value="ANKYRIN REPEAT DOMAIN-CONTAINING PROTEIN 39-RELATED"/>
    <property type="match status" value="1"/>
</dbReference>
<dbReference type="PROSITE" id="PS50297">
    <property type="entry name" value="ANK_REP_REGION"/>
    <property type="match status" value="3"/>
</dbReference>
<proteinExistence type="predicted"/>
<dbReference type="Gene3D" id="1.25.40.20">
    <property type="entry name" value="Ankyrin repeat-containing domain"/>
    <property type="match status" value="3"/>
</dbReference>
<keyword evidence="5" id="KW-1185">Reference proteome</keyword>
<keyword evidence="2 3" id="KW-0040">ANK repeat</keyword>
<dbReference type="SMART" id="SM00248">
    <property type="entry name" value="ANK"/>
    <property type="match status" value="5"/>
</dbReference>
<sequence>MPVLTVRNLAGETCWGPKDVALDSAVAQLREDIAQVIERPAFSIRLLRGTEMLPVSGRIEDFCTEDSELSLQLVGPSTYVEECNEFLKTLPPAVDTEEHQKWLQEAQTSLTSRLELLQAFDDSELKASEQVKALCVGLLDQERTDWYSSPTERFPDEASARAMQLLRRVAERGEPEVVRVMKYWLQKIAFKDFTTGENTTSVWTVFQVAKAVPELAPFGDMQVIQILGEKAGDLMNHYCESNDGAIYMCLEAAAGISEGHPEAARDMLHALVGFGYHELFSSPTLGKACLVLGCRLDRVAADPPTSGQLKEVLEQAREEAGVEASEDDPIEPARIATPDGKKAVKLDLDFLKHTIQYMDKKRLNEREEVFGYTSLSLACSVGHVKVVNMLLEARADLESSCNLGNAALQMASRAGHTSVVRALLVHKAALEAKNVEGWTPLIWASMNGQEEVVATLLGGKAKVPERDAQGLTALMWATRHGHVLVMKSLLATGPDLGLKDFDGHTVMHHARQQRAARKMLQQFEELNRQLLHSAKSGDVNSATEALEAGAFVDALDDSGSSPLLLAASQRDFTMVRLLARHGADLSLEASRGNSPWLRSLEYRTNIQEVLRDAVKANRLLMSSAKEGYWRGVFQAIEHGAWLDLPDEAQKTSLAWASTHGSAMAARKLVEAQLGMEERACFGGPPRHVWVDCISLGRPLGKRMTWVVSQVASVLQYHKADVNTRTFTGFGYLDGVPSEPRRTAAIHAILWWVAG</sequence>
<comment type="caution">
    <text evidence="4">The sequence shown here is derived from an EMBL/GenBank/DDBJ whole genome shotgun (WGS) entry which is preliminary data.</text>
</comment>
<dbReference type="EMBL" id="CAXAMM010035558">
    <property type="protein sequence ID" value="CAK9074502.1"/>
    <property type="molecule type" value="Genomic_DNA"/>
</dbReference>
<name>A0ABP0PEQ5_9DINO</name>
<dbReference type="InterPro" id="IPR002110">
    <property type="entry name" value="Ankyrin_rpt"/>
</dbReference>